<evidence type="ECO:0000256" key="1">
    <source>
        <dbReference type="SAM" id="MobiDB-lite"/>
    </source>
</evidence>
<keyword evidence="3" id="KW-1185">Reference proteome</keyword>
<comment type="caution">
    <text evidence="2">The sequence shown here is derived from an EMBL/GenBank/DDBJ whole genome shotgun (WGS) entry which is preliminary data.</text>
</comment>
<name>A0ABV3QDP1_9GAMM</name>
<proteinExistence type="predicted"/>
<accession>A0ABV3QDP1</accession>
<reference evidence="2 3" key="1">
    <citation type="submission" date="2024-06" db="EMBL/GenBank/DDBJ databases">
        <authorList>
            <person name="Woo H."/>
        </authorList>
    </citation>
    <scope>NUCLEOTIDE SEQUENCE [LARGE SCALE GENOMIC DNA]</scope>
    <source>
        <strain evidence="2 3">Si-c</strain>
    </source>
</reference>
<dbReference type="PROSITE" id="PS51257">
    <property type="entry name" value="PROKAR_LIPOPROTEIN"/>
    <property type="match status" value="1"/>
</dbReference>
<evidence type="ECO:0000313" key="3">
    <source>
        <dbReference type="Proteomes" id="UP001556220"/>
    </source>
</evidence>
<gene>
    <name evidence="2" type="ORF">ABQJ54_08665</name>
</gene>
<dbReference type="EMBL" id="JBFOHK010000002">
    <property type="protein sequence ID" value="MEW9571822.1"/>
    <property type="molecule type" value="Genomic_DNA"/>
</dbReference>
<feature type="region of interest" description="Disordered" evidence="1">
    <location>
        <begin position="37"/>
        <end position="61"/>
    </location>
</feature>
<organism evidence="2 3">
    <name type="scientific">Rhodanobacter lycopersici</name>
    <dbReference type="NCBI Taxonomy" id="3162487"/>
    <lineage>
        <taxon>Bacteria</taxon>
        <taxon>Pseudomonadati</taxon>
        <taxon>Pseudomonadota</taxon>
        <taxon>Gammaproteobacteria</taxon>
        <taxon>Lysobacterales</taxon>
        <taxon>Rhodanobacteraceae</taxon>
        <taxon>Rhodanobacter</taxon>
    </lineage>
</organism>
<protein>
    <submittedName>
        <fullName evidence="2">Uncharacterized protein</fullName>
    </submittedName>
</protein>
<dbReference type="Proteomes" id="UP001556220">
    <property type="component" value="Unassembled WGS sequence"/>
</dbReference>
<feature type="compositionally biased region" description="Low complexity" evidence="1">
    <location>
        <begin position="47"/>
        <end position="61"/>
    </location>
</feature>
<sequence>MYRLAHPLVLCCAGLLLCGCHHHDGSPVEPIANASGKAPAAVHTNQPAAANHATPATAATVPAPAASTGKAAIPSDNAFRVATLTLGSAIDTGYAVTAPATRFADDTPVIYASVATTGRTAGATLEARWRYLEGQGVLVNELRQTVAANGPAVTTFKVQNPNRWPAGKYSVEISLNGKSVASRDFEIGKR</sequence>
<dbReference type="RefSeq" id="WP_367853893.1">
    <property type="nucleotide sequence ID" value="NZ_JBFOHK010000002.1"/>
</dbReference>
<evidence type="ECO:0000313" key="2">
    <source>
        <dbReference type="EMBL" id="MEW9571822.1"/>
    </source>
</evidence>